<evidence type="ECO:0000259" key="4">
    <source>
        <dbReference type="PROSITE" id="PS50002"/>
    </source>
</evidence>
<reference evidence="5 6" key="1">
    <citation type="submission" date="2024-02" db="EMBL/GenBank/DDBJ databases">
        <title>A draft genome for the cacao thread blight pathogen Marasmius crinis-equi.</title>
        <authorList>
            <person name="Cohen S.P."/>
            <person name="Baruah I.K."/>
            <person name="Amoako-Attah I."/>
            <person name="Bukari Y."/>
            <person name="Meinhardt L.W."/>
            <person name="Bailey B.A."/>
        </authorList>
    </citation>
    <scope>NUCLEOTIDE SEQUENCE [LARGE SCALE GENOMIC DNA]</scope>
    <source>
        <strain evidence="5 6">GH-76</strain>
    </source>
</reference>
<feature type="compositionally biased region" description="Acidic residues" evidence="3">
    <location>
        <begin position="189"/>
        <end position="202"/>
    </location>
</feature>
<name>A0ABR3EXT7_9AGAR</name>
<feature type="domain" description="SH3" evidence="4">
    <location>
        <begin position="511"/>
        <end position="572"/>
    </location>
</feature>
<comment type="caution">
    <text evidence="5">The sequence shown here is derived from an EMBL/GenBank/DDBJ whole genome shotgun (WGS) entry which is preliminary data.</text>
</comment>
<dbReference type="PROSITE" id="PS50002">
    <property type="entry name" value="SH3"/>
    <property type="match status" value="1"/>
</dbReference>
<dbReference type="InterPro" id="IPR041457">
    <property type="entry name" value="CxC2_KDZ-assoc"/>
</dbReference>
<dbReference type="PANTHER" id="PTHR33104">
    <property type="entry name" value="SI:DKEY-29D5.2"/>
    <property type="match status" value="1"/>
</dbReference>
<dbReference type="CDD" id="cd00174">
    <property type="entry name" value="SH3"/>
    <property type="match status" value="1"/>
</dbReference>
<dbReference type="PANTHER" id="PTHR33104:SF2">
    <property type="entry name" value="CXC3 LIKE CYSTEINE CLUSTER DOMAIN-CONTAINING PROTEIN"/>
    <property type="match status" value="1"/>
</dbReference>
<feature type="compositionally biased region" description="Basic and acidic residues" evidence="3">
    <location>
        <begin position="105"/>
        <end position="117"/>
    </location>
</feature>
<dbReference type="Pfam" id="PF07653">
    <property type="entry name" value="SH3_2"/>
    <property type="match status" value="1"/>
</dbReference>
<feature type="region of interest" description="Disordered" evidence="3">
    <location>
        <begin position="179"/>
        <end position="205"/>
    </location>
</feature>
<feature type="compositionally biased region" description="Basic and acidic residues" evidence="3">
    <location>
        <begin position="61"/>
        <end position="76"/>
    </location>
</feature>
<keyword evidence="1 2" id="KW-0728">SH3 domain</keyword>
<feature type="region of interest" description="Disordered" evidence="3">
    <location>
        <begin position="1977"/>
        <end position="2062"/>
    </location>
</feature>
<dbReference type="InterPro" id="IPR040521">
    <property type="entry name" value="KDZ"/>
</dbReference>
<gene>
    <name evidence="5" type="ORF">V5O48_014266</name>
</gene>
<accession>A0ABR3EXT7</accession>
<dbReference type="InterPro" id="IPR001452">
    <property type="entry name" value="SH3_domain"/>
</dbReference>
<feature type="compositionally biased region" description="Basic and acidic residues" evidence="3">
    <location>
        <begin position="882"/>
        <end position="908"/>
    </location>
</feature>
<feature type="region of interest" description="Disordered" evidence="3">
    <location>
        <begin position="882"/>
        <end position="912"/>
    </location>
</feature>
<dbReference type="Pfam" id="PF18803">
    <property type="entry name" value="CxC2"/>
    <property type="match status" value="1"/>
</dbReference>
<keyword evidence="6" id="KW-1185">Reference proteome</keyword>
<organism evidence="5 6">
    <name type="scientific">Marasmius crinis-equi</name>
    <dbReference type="NCBI Taxonomy" id="585013"/>
    <lineage>
        <taxon>Eukaryota</taxon>
        <taxon>Fungi</taxon>
        <taxon>Dikarya</taxon>
        <taxon>Basidiomycota</taxon>
        <taxon>Agaricomycotina</taxon>
        <taxon>Agaricomycetes</taxon>
        <taxon>Agaricomycetidae</taxon>
        <taxon>Agaricales</taxon>
        <taxon>Marasmiineae</taxon>
        <taxon>Marasmiaceae</taxon>
        <taxon>Marasmius</taxon>
    </lineage>
</organism>
<feature type="region of interest" description="Disordered" evidence="3">
    <location>
        <begin position="1"/>
        <end position="154"/>
    </location>
</feature>
<sequence>MEADVSDEEHTMGEATHDAGYEENGRDEDMVIARANGAQLASTSRDQSVDPRRVRMQVVIDRLETDAHRREEREENLIEASGNAKDPSELSDDEDSPPPRKRWKGYQERFSYRRIMGEESLSGPLANHPLGKQQPGTRQIPRGKANASSSSAWQRFPHGAGSWVQVKTGSLKGDVGLVVSNSSQRQESEYESSETSANEEDGRDLTTWNEIAKFESEKAEKKAEKEKKKKKSIPKAEVLLVPRIPVPGLPSTIEGHAKMAPLSYHRELFSLADASAFGPRSPSFSCLETPPCSDMQLCKHTKSIRIGSYRFEHGLLRKSFRDSALQDAVSLPAGQAETFVRSKHPSILDQATRMPPPENWVIEPGDDITVVRWVTYDDPDTGETMAEIETDSHHEGGHSGVVDAVFTHTRSCDVHMGAASWAIPLSLVRKKFSAQDSVVLPDGDEGVVVHVKNMNIALVVSAGFENPREFHVNALRKLRAKPVSYLLPGSRSRDVQPVGREWHRSPNSTSLEPPFLRAKNTCTGATETHLTFCVGDEIKIIERPQEDSQWWFGELNGRQGLVQASNVMLVVSEGPSTPVVPWKGVEVVIVGRDVRKGQRGTVHDVNVRPESTKSSLMITVHVETITASSGLRLHEIDYDNLRALRTGEFLEHFRSRNVKQARFYRFKDGYAPPYDNALPQLRPPLRLGDIPPPTNSSNGNQTPLPDISGGQTPLSDRDTNAPMDVWHPEHRLEAPFQHGTDDFDNMDYSPYWIERPSLCVALAGREVLANVRGNKDKWVSLKLDQSLRRVVVCHRTGFDHRSTSGTTVDPSEVGMSSKRPNLSRERGLMVIVDRQHLGLLVRRVWHTSNKFKVRAVNVDGSVNTDIDEIEISGDGLAFVKESEEDKKKGNEALKRNNADIYRSPERPSKKPRLVLKTPDATSGARCSASESFVNSMLDAGSDYITDKTVAEAEREEKSREAEENALLDQFIASLPRLLSLVLQTEADSSVDDQCSCGRGPRRYTCRQCLQYSNSCEECFIARHRNLPTHWVQQWQPDGSYRPMDMACLREGAYAHQLGHGGGSCPSPDTPHTVTIVDTNGVHGTRVRMCLCGGFPDAVDQYMKATLFPATLQAPKTFFTFQVLDEFHNHSLVSKKSAYDYLGALWRLTDGAFTAAVPEPYKPFRCITRIWERICADKWSGKAFNLSHFFPHRPPDTTIVYCPRCPEDSMNTEEGWERTPDDLKHLVQRQFVADGNFQLNRYMKNANDEKADDVSLLNDLGTGFFPSRQSMKEHLAIAPKTTEKSTCNYLKAVNNQDKKKFKNMAVTGVVSVQCSHCFVLSAVDLLAGEGFIFTDKAFGHALGHTRCNRGNDHHGSCDDCLAYDCNCQYCVNMLARFRVTFPDLVHIVERLRFVIGPLHLQDHQQLCMFLFSAAYMPCMGHFNGDSIEQLWGSCNALGPFTRQMNNGHRQDVISAHFMFWNWLKTIATALRLSVDLVDAREQYKVARATFISLSVLYSRYLPGWRELETHTRACEERGERQPSVYQHKVSDVPSRTSIYRRILASEDKRDTKARTRSTEAAFIVEALNIQHAQIAGKLTLNQTETVQHDIRDRRERLVTRIKAFRKLQVNLMPHVEVDVLKQEACEPEKECLYIPSDYSDSLQRQEKGLQSLVELERTLRQGELYDAIEDVRQAAKNQSIVRDQKNKNDRGTKANTRSLLQLKTIYVDLLCCINDYNSTRMALRALGDGLDLPEMTEQDTYRKSTVHKRGLGDSRRTDGQLYTLNLMSSPSGDEVQASTEVPFDDGLPGTQIIRRKRGSRRMKSKRKKTSAKGAVKESGWIWQPKVLFTGMEISTRSLKAYEKETDRVQWFRAQAERDRWRECIEKSEAEFRNSIRYFKKMAAAWKAVASGPAGSGTLPTGSRWTFGHRAYAQRQARMYERLQTEAESLFVKLGFELELPFGEILADRIARDRASATAEDEAAIEKLLDEARKENERLKETLGVFDTSGSEVESDDDEDEESEEEGESAAAPVKQNAVVVPGATRGRGRGRGGGNGGGGRDTKRGRGGRGGNGRGRGARGKSS</sequence>
<protein>
    <recommendedName>
        <fullName evidence="4">SH3 domain-containing protein</fullName>
    </recommendedName>
</protein>
<proteinExistence type="predicted"/>
<feature type="region of interest" description="Disordered" evidence="3">
    <location>
        <begin position="675"/>
        <end position="719"/>
    </location>
</feature>
<dbReference type="EMBL" id="JBAHYK010001514">
    <property type="protein sequence ID" value="KAL0567731.1"/>
    <property type="molecule type" value="Genomic_DNA"/>
</dbReference>
<dbReference type="InterPro" id="IPR036028">
    <property type="entry name" value="SH3-like_dom_sf"/>
</dbReference>
<evidence type="ECO:0000313" key="5">
    <source>
        <dbReference type="EMBL" id="KAL0567731.1"/>
    </source>
</evidence>
<evidence type="ECO:0000256" key="2">
    <source>
        <dbReference type="PROSITE-ProRule" id="PRU00192"/>
    </source>
</evidence>
<feature type="compositionally biased region" description="Polar residues" evidence="3">
    <location>
        <begin position="695"/>
        <end position="714"/>
    </location>
</feature>
<evidence type="ECO:0000313" key="6">
    <source>
        <dbReference type="Proteomes" id="UP001465976"/>
    </source>
</evidence>
<dbReference type="Gene3D" id="2.30.30.40">
    <property type="entry name" value="SH3 Domains"/>
    <property type="match status" value="1"/>
</dbReference>
<evidence type="ECO:0000256" key="3">
    <source>
        <dbReference type="SAM" id="MobiDB-lite"/>
    </source>
</evidence>
<dbReference type="Pfam" id="PF18758">
    <property type="entry name" value="KDZ"/>
    <property type="match status" value="1"/>
</dbReference>
<dbReference type="SUPFAM" id="SSF50044">
    <property type="entry name" value="SH3-domain"/>
    <property type="match status" value="1"/>
</dbReference>
<feature type="region of interest" description="Disordered" evidence="3">
    <location>
        <begin position="800"/>
        <end position="820"/>
    </location>
</feature>
<feature type="compositionally biased region" description="Acidic residues" evidence="3">
    <location>
        <begin position="1991"/>
        <end position="2006"/>
    </location>
</feature>
<dbReference type="SMART" id="SM00326">
    <property type="entry name" value="SH3"/>
    <property type="match status" value="1"/>
</dbReference>
<dbReference type="Proteomes" id="UP001465976">
    <property type="component" value="Unassembled WGS sequence"/>
</dbReference>
<feature type="compositionally biased region" description="Basic and acidic residues" evidence="3">
    <location>
        <begin position="8"/>
        <end position="31"/>
    </location>
</feature>
<evidence type="ECO:0000256" key="1">
    <source>
        <dbReference type="ARBA" id="ARBA00022443"/>
    </source>
</evidence>